<gene>
    <name evidence="1" type="ORF">EJ02DRAFT_457082</name>
</gene>
<keyword evidence="2" id="KW-1185">Reference proteome</keyword>
<evidence type="ECO:0008006" key="3">
    <source>
        <dbReference type="Google" id="ProtNLM"/>
    </source>
</evidence>
<protein>
    <recommendedName>
        <fullName evidence="3">F-box domain-containing protein</fullName>
    </recommendedName>
</protein>
<evidence type="ECO:0000313" key="1">
    <source>
        <dbReference type="EMBL" id="KAF1939325.1"/>
    </source>
</evidence>
<organism evidence="1 2">
    <name type="scientific">Clathrospora elynae</name>
    <dbReference type="NCBI Taxonomy" id="706981"/>
    <lineage>
        <taxon>Eukaryota</taxon>
        <taxon>Fungi</taxon>
        <taxon>Dikarya</taxon>
        <taxon>Ascomycota</taxon>
        <taxon>Pezizomycotina</taxon>
        <taxon>Dothideomycetes</taxon>
        <taxon>Pleosporomycetidae</taxon>
        <taxon>Pleosporales</taxon>
        <taxon>Diademaceae</taxon>
        <taxon>Clathrospora</taxon>
    </lineage>
</organism>
<dbReference type="OrthoDB" id="5314997at2759"/>
<evidence type="ECO:0000313" key="2">
    <source>
        <dbReference type="Proteomes" id="UP000800038"/>
    </source>
</evidence>
<reference evidence="1" key="1">
    <citation type="journal article" date="2020" name="Stud. Mycol.">
        <title>101 Dothideomycetes genomes: a test case for predicting lifestyles and emergence of pathogens.</title>
        <authorList>
            <person name="Haridas S."/>
            <person name="Albert R."/>
            <person name="Binder M."/>
            <person name="Bloem J."/>
            <person name="Labutti K."/>
            <person name="Salamov A."/>
            <person name="Andreopoulos B."/>
            <person name="Baker S."/>
            <person name="Barry K."/>
            <person name="Bills G."/>
            <person name="Bluhm B."/>
            <person name="Cannon C."/>
            <person name="Castanera R."/>
            <person name="Culley D."/>
            <person name="Daum C."/>
            <person name="Ezra D."/>
            <person name="Gonzalez J."/>
            <person name="Henrissat B."/>
            <person name="Kuo A."/>
            <person name="Liang C."/>
            <person name="Lipzen A."/>
            <person name="Lutzoni F."/>
            <person name="Magnuson J."/>
            <person name="Mondo S."/>
            <person name="Nolan M."/>
            <person name="Ohm R."/>
            <person name="Pangilinan J."/>
            <person name="Park H.-J."/>
            <person name="Ramirez L."/>
            <person name="Alfaro M."/>
            <person name="Sun H."/>
            <person name="Tritt A."/>
            <person name="Yoshinaga Y."/>
            <person name="Zwiers L.-H."/>
            <person name="Turgeon B."/>
            <person name="Goodwin S."/>
            <person name="Spatafora J."/>
            <person name="Crous P."/>
            <person name="Grigoriev I."/>
        </authorList>
    </citation>
    <scope>NUCLEOTIDE SEQUENCE</scope>
    <source>
        <strain evidence="1">CBS 161.51</strain>
    </source>
</reference>
<dbReference type="Proteomes" id="UP000800038">
    <property type="component" value="Unassembled WGS sequence"/>
</dbReference>
<name>A0A6A5SFA9_9PLEO</name>
<proteinExistence type="predicted"/>
<sequence>MGTQNQRPLSSFRFLDLPTELRLMVYEYLPVTTRHHVLQDPHSNTPSTITLVAKSLSVALLAANRLISEEAKQILSKKLAFLKTEPLRFIADATSAMNYDATLPNILRYISTERAHIRQHGLATPSPAPLSAPYPTLPESNFIRKCAVYAEARSPRSTIIAVQQH</sequence>
<accession>A0A6A5SFA9</accession>
<dbReference type="EMBL" id="ML976084">
    <property type="protein sequence ID" value="KAF1939325.1"/>
    <property type="molecule type" value="Genomic_DNA"/>
</dbReference>
<dbReference type="AlphaFoldDB" id="A0A6A5SFA9"/>